<feature type="binding site" evidence="10">
    <location>
        <begin position="15"/>
        <end position="22"/>
    </location>
    <ligand>
        <name>ATP</name>
        <dbReference type="ChEBI" id="CHEBI:30616"/>
    </ligand>
</feature>
<feature type="binding site" evidence="10">
    <location>
        <begin position="17"/>
        <end position="22"/>
    </location>
    <ligand>
        <name>substrate</name>
    </ligand>
</feature>
<keyword evidence="6 10" id="KW-0547">Nucleotide-binding</keyword>
<evidence type="ECO:0000256" key="2">
    <source>
        <dbReference type="ARBA" id="ARBA00003213"/>
    </source>
</evidence>
<evidence type="ECO:0000256" key="7">
    <source>
        <dbReference type="ARBA" id="ARBA00022840"/>
    </source>
</evidence>
<evidence type="ECO:0000256" key="9">
    <source>
        <dbReference type="ARBA" id="ARBA00049563"/>
    </source>
</evidence>
<dbReference type="GO" id="GO:0052381">
    <property type="term" value="F:tRNA dimethylallyltransferase activity"/>
    <property type="evidence" value="ECO:0007669"/>
    <property type="project" value="UniProtKB-UniRule"/>
</dbReference>
<evidence type="ECO:0000256" key="1">
    <source>
        <dbReference type="ARBA" id="ARBA00001946"/>
    </source>
</evidence>
<feature type="region of interest" description="Interaction with substrate tRNA" evidence="10">
    <location>
        <begin position="40"/>
        <end position="43"/>
    </location>
</feature>
<dbReference type="Gene3D" id="1.10.20.140">
    <property type="match status" value="1"/>
</dbReference>
<dbReference type="GO" id="GO:0006400">
    <property type="term" value="P:tRNA modification"/>
    <property type="evidence" value="ECO:0007669"/>
    <property type="project" value="TreeGrafter"/>
</dbReference>
<dbReference type="EC" id="2.5.1.75" evidence="10"/>
<comment type="similarity">
    <text evidence="3 10 13">Belongs to the IPP transferase family.</text>
</comment>
<feature type="site" description="Interaction with substrate tRNA" evidence="10">
    <location>
        <position position="129"/>
    </location>
</feature>
<dbReference type="HAMAP" id="MF_00185">
    <property type="entry name" value="IPP_trans"/>
    <property type="match status" value="1"/>
</dbReference>
<proteinExistence type="inferred from homology"/>
<dbReference type="PANTHER" id="PTHR11088:SF60">
    <property type="entry name" value="TRNA DIMETHYLALLYLTRANSFERASE"/>
    <property type="match status" value="1"/>
</dbReference>
<comment type="cofactor">
    <cofactor evidence="1 10">
        <name>Mg(2+)</name>
        <dbReference type="ChEBI" id="CHEBI:18420"/>
    </cofactor>
</comment>
<dbReference type="Gene3D" id="3.40.50.300">
    <property type="entry name" value="P-loop containing nucleotide triphosphate hydrolases"/>
    <property type="match status" value="1"/>
</dbReference>
<dbReference type="InterPro" id="IPR027417">
    <property type="entry name" value="P-loop_NTPase"/>
</dbReference>
<comment type="catalytic activity">
    <reaction evidence="9 10 11">
        <text>adenosine(37) in tRNA + dimethylallyl diphosphate = N(6)-dimethylallyladenosine(37) in tRNA + diphosphate</text>
        <dbReference type="Rhea" id="RHEA:26482"/>
        <dbReference type="Rhea" id="RHEA-COMP:10162"/>
        <dbReference type="Rhea" id="RHEA-COMP:10375"/>
        <dbReference type="ChEBI" id="CHEBI:33019"/>
        <dbReference type="ChEBI" id="CHEBI:57623"/>
        <dbReference type="ChEBI" id="CHEBI:74411"/>
        <dbReference type="ChEBI" id="CHEBI:74415"/>
        <dbReference type="EC" id="2.5.1.75"/>
    </reaction>
</comment>
<dbReference type="PANTHER" id="PTHR11088">
    <property type="entry name" value="TRNA DIMETHYLALLYLTRANSFERASE"/>
    <property type="match status" value="1"/>
</dbReference>
<keyword evidence="8 10" id="KW-0460">Magnesium</keyword>
<dbReference type="InterPro" id="IPR018022">
    <property type="entry name" value="IPT"/>
</dbReference>
<reference evidence="14" key="1">
    <citation type="journal article" date="2021" name="PeerJ">
        <title>Extensive microbial diversity within the chicken gut microbiome revealed by metagenomics and culture.</title>
        <authorList>
            <person name="Gilroy R."/>
            <person name="Ravi A."/>
            <person name="Getino M."/>
            <person name="Pursley I."/>
            <person name="Horton D.L."/>
            <person name="Alikhan N.F."/>
            <person name="Baker D."/>
            <person name="Gharbi K."/>
            <person name="Hall N."/>
            <person name="Watson M."/>
            <person name="Adriaenssens E.M."/>
            <person name="Foster-Nyarko E."/>
            <person name="Jarju S."/>
            <person name="Secka A."/>
            <person name="Antonio M."/>
            <person name="Oren A."/>
            <person name="Chaudhuri R.R."/>
            <person name="La Ragione R."/>
            <person name="Hildebrand F."/>
            <person name="Pallen M.J."/>
        </authorList>
    </citation>
    <scope>NUCLEOTIDE SEQUENCE</scope>
    <source>
        <strain evidence="14">USAMLcec2-132</strain>
    </source>
</reference>
<comment type="function">
    <text evidence="2 10 12">Catalyzes the transfer of a dimethylallyl group onto the adenine at position 37 in tRNAs that read codons beginning with uridine, leading to the formation of N6-(dimethylallyl)adenosine (i(6)A).</text>
</comment>
<evidence type="ECO:0000256" key="4">
    <source>
        <dbReference type="ARBA" id="ARBA00022679"/>
    </source>
</evidence>
<dbReference type="NCBIfam" id="TIGR00174">
    <property type="entry name" value="miaA"/>
    <property type="match status" value="1"/>
</dbReference>
<evidence type="ECO:0000313" key="15">
    <source>
        <dbReference type="Proteomes" id="UP000823891"/>
    </source>
</evidence>
<organism evidence="14 15">
    <name type="scientific">Candidatus Eisenbergiella merdavium</name>
    <dbReference type="NCBI Taxonomy" id="2838551"/>
    <lineage>
        <taxon>Bacteria</taxon>
        <taxon>Bacillati</taxon>
        <taxon>Bacillota</taxon>
        <taxon>Clostridia</taxon>
        <taxon>Lachnospirales</taxon>
        <taxon>Lachnospiraceae</taxon>
        <taxon>Eisenbergiella</taxon>
    </lineage>
</organism>
<keyword evidence="7 10" id="KW-0067">ATP-binding</keyword>
<dbReference type="AlphaFoldDB" id="A0A9D2NHZ5"/>
<comment type="caution">
    <text evidence="14">The sequence shown here is derived from an EMBL/GenBank/DDBJ whole genome shotgun (WGS) entry which is preliminary data.</text>
</comment>
<keyword evidence="4 10" id="KW-0808">Transferase</keyword>
<reference evidence="14" key="2">
    <citation type="submission" date="2021-04" db="EMBL/GenBank/DDBJ databases">
        <authorList>
            <person name="Gilroy R."/>
        </authorList>
    </citation>
    <scope>NUCLEOTIDE SEQUENCE</scope>
    <source>
        <strain evidence="14">USAMLcec2-132</strain>
    </source>
</reference>
<protein>
    <recommendedName>
        <fullName evidence="10">tRNA dimethylallyltransferase</fullName>
        <ecNumber evidence="10">2.5.1.75</ecNumber>
    </recommendedName>
    <alternativeName>
        <fullName evidence="10">Dimethylallyl diphosphate:tRNA dimethylallyltransferase</fullName>
        <shortName evidence="10">DMAPP:tRNA dimethylallyltransferase</shortName>
        <shortName evidence="10">DMATase</shortName>
    </alternativeName>
    <alternativeName>
        <fullName evidence="10">Isopentenyl-diphosphate:tRNA isopentenyltransferase</fullName>
        <shortName evidence="10">IPP transferase</shortName>
        <shortName evidence="10">IPPT</shortName>
        <shortName evidence="10">IPTase</shortName>
    </alternativeName>
</protein>
<sequence>MKEEAAKTPLIILTGPTAVGKTALSVKLAERVGGEIISADSMQVYRHMDIGSAKIRPEEMEGIPHHLIDILEPWEEFNVTVFQKAAKEAIAQIRGRDHIPILAGGTGFYIQAVLYDIDFTENAEDTAIREALEKTAREKGAEFLHQMLRETDPQSAAQIHANNIKRVVRALEYYMQTGQRISEHNEQERGRPSAYNACYFVLNDYREAVYERIDRRVDQMLADGLLKEVQALREMGCTKDMVSMQGLGYKELLGYLDGEYDLDRAVYLIKRDTRHFAKRQLTWFRRERDVIWLNRQDYASDGDILKRMLDECSARDIL</sequence>
<comment type="subunit">
    <text evidence="10">Monomer.</text>
</comment>
<evidence type="ECO:0000256" key="11">
    <source>
        <dbReference type="RuleBase" id="RU003783"/>
    </source>
</evidence>
<evidence type="ECO:0000256" key="13">
    <source>
        <dbReference type="RuleBase" id="RU003785"/>
    </source>
</evidence>
<comment type="caution">
    <text evidence="10">Lacks conserved residue(s) required for the propagation of feature annotation.</text>
</comment>
<dbReference type="InterPro" id="IPR039657">
    <property type="entry name" value="Dimethylallyltransferase"/>
</dbReference>
<evidence type="ECO:0000256" key="6">
    <source>
        <dbReference type="ARBA" id="ARBA00022741"/>
    </source>
</evidence>
<evidence type="ECO:0000256" key="12">
    <source>
        <dbReference type="RuleBase" id="RU003784"/>
    </source>
</evidence>
<dbReference type="EMBL" id="DWWS01000036">
    <property type="protein sequence ID" value="HJC24079.1"/>
    <property type="molecule type" value="Genomic_DNA"/>
</dbReference>
<dbReference type="Proteomes" id="UP000823891">
    <property type="component" value="Unassembled WGS sequence"/>
</dbReference>
<name>A0A9D2NHZ5_9FIRM</name>
<evidence type="ECO:0000256" key="5">
    <source>
        <dbReference type="ARBA" id="ARBA00022694"/>
    </source>
</evidence>
<accession>A0A9D2NHZ5</accession>
<keyword evidence="5 10" id="KW-0819">tRNA processing</keyword>
<dbReference type="Pfam" id="PF01715">
    <property type="entry name" value="IPPT"/>
    <property type="match status" value="1"/>
</dbReference>
<dbReference type="FunFam" id="1.10.20.140:FF:000001">
    <property type="entry name" value="tRNA dimethylallyltransferase"/>
    <property type="match status" value="1"/>
</dbReference>
<evidence type="ECO:0000256" key="3">
    <source>
        <dbReference type="ARBA" id="ARBA00005842"/>
    </source>
</evidence>
<dbReference type="SUPFAM" id="SSF52540">
    <property type="entry name" value="P-loop containing nucleoside triphosphate hydrolases"/>
    <property type="match status" value="1"/>
</dbReference>
<gene>
    <name evidence="10 14" type="primary">miaA</name>
    <name evidence="14" type="ORF">H9761_10275</name>
</gene>
<feature type="site" description="Interaction with substrate tRNA" evidence="10">
    <location>
        <position position="106"/>
    </location>
</feature>
<dbReference type="GO" id="GO:0005524">
    <property type="term" value="F:ATP binding"/>
    <property type="evidence" value="ECO:0007669"/>
    <property type="project" value="UniProtKB-UniRule"/>
</dbReference>
<evidence type="ECO:0000256" key="10">
    <source>
        <dbReference type="HAMAP-Rule" id="MF_00185"/>
    </source>
</evidence>
<evidence type="ECO:0000313" key="14">
    <source>
        <dbReference type="EMBL" id="HJC24079.1"/>
    </source>
</evidence>
<evidence type="ECO:0000256" key="8">
    <source>
        <dbReference type="ARBA" id="ARBA00022842"/>
    </source>
</evidence>